<protein>
    <submittedName>
        <fullName evidence="1">Uncharacterized protein</fullName>
    </submittedName>
</protein>
<keyword evidence="2" id="KW-1185">Reference proteome</keyword>
<reference evidence="1 2" key="1">
    <citation type="submission" date="2018-11" db="EMBL/GenBank/DDBJ databases">
        <authorList>
            <consortium name="Pathogen Informatics"/>
        </authorList>
    </citation>
    <scope>NUCLEOTIDE SEQUENCE [LARGE SCALE GENOMIC DNA]</scope>
</reference>
<proteinExistence type="predicted"/>
<sequence>MEKLADVALRLFLEGANEVEFPIRKVNILLFKDLRFAVNPFVAKFNLELLPERTTEGASLDNDVIPPRHLVTMLNCELTKWDGVVATEAPFKFVVRGIVRALTPKELLEVECEKFFNEDVMPKFLLPKLGKIKNRNNRRRYKNE</sequence>
<dbReference type="Proteomes" id="UP000281553">
    <property type="component" value="Unassembled WGS sequence"/>
</dbReference>
<evidence type="ECO:0000313" key="1">
    <source>
        <dbReference type="EMBL" id="VDN16558.1"/>
    </source>
</evidence>
<organism evidence="1 2">
    <name type="scientific">Dibothriocephalus latus</name>
    <name type="common">Fish tapeworm</name>
    <name type="synonym">Diphyllobothrium latum</name>
    <dbReference type="NCBI Taxonomy" id="60516"/>
    <lineage>
        <taxon>Eukaryota</taxon>
        <taxon>Metazoa</taxon>
        <taxon>Spiralia</taxon>
        <taxon>Lophotrochozoa</taxon>
        <taxon>Platyhelminthes</taxon>
        <taxon>Cestoda</taxon>
        <taxon>Eucestoda</taxon>
        <taxon>Diphyllobothriidea</taxon>
        <taxon>Diphyllobothriidae</taxon>
        <taxon>Dibothriocephalus</taxon>
    </lineage>
</organism>
<dbReference type="EMBL" id="UYRU01066273">
    <property type="protein sequence ID" value="VDN16558.1"/>
    <property type="molecule type" value="Genomic_DNA"/>
</dbReference>
<evidence type="ECO:0000313" key="2">
    <source>
        <dbReference type="Proteomes" id="UP000281553"/>
    </source>
</evidence>
<gene>
    <name evidence="1" type="ORF">DILT_LOCUS12389</name>
</gene>
<dbReference type="AlphaFoldDB" id="A0A3P7M2T8"/>
<name>A0A3P7M2T8_DIBLA</name>
<accession>A0A3P7M2T8</accession>